<gene>
    <name evidence="2" type="ORF">KC19_4G228200</name>
</gene>
<proteinExistence type="predicted"/>
<organism evidence="2 3">
    <name type="scientific">Ceratodon purpureus</name>
    <name type="common">Fire moss</name>
    <name type="synonym">Dicranum purpureum</name>
    <dbReference type="NCBI Taxonomy" id="3225"/>
    <lineage>
        <taxon>Eukaryota</taxon>
        <taxon>Viridiplantae</taxon>
        <taxon>Streptophyta</taxon>
        <taxon>Embryophyta</taxon>
        <taxon>Bryophyta</taxon>
        <taxon>Bryophytina</taxon>
        <taxon>Bryopsida</taxon>
        <taxon>Dicranidae</taxon>
        <taxon>Pseudoditrichales</taxon>
        <taxon>Ditrichaceae</taxon>
        <taxon>Ceratodon</taxon>
    </lineage>
</organism>
<accession>A0A8T0IBN9</accession>
<dbReference type="EMBL" id="CM026424">
    <property type="protein sequence ID" value="KAG0581144.1"/>
    <property type="molecule type" value="Genomic_DNA"/>
</dbReference>
<comment type="caution">
    <text evidence="2">The sequence shown here is derived from an EMBL/GenBank/DDBJ whole genome shotgun (WGS) entry which is preliminary data.</text>
</comment>
<reference evidence="2" key="1">
    <citation type="submission" date="2020-06" db="EMBL/GenBank/DDBJ databases">
        <title>WGS assembly of Ceratodon purpureus strain R40.</title>
        <authorList>
            <person name="Carey S.B."/>
            <person name="Jenkins J."/>
            <person name="Shu S."/>
            <person name="Lovell J.T."/>
            <person name="Sreedasyam A."/>
            <person name="Maumus F."/>
            <person name="Tiley G.P."/>
            <person name="Fernandez-Pozo N."/>
            <person name="Barry K."/>
            <person name="Chen C."/>
            <person name="Wang M."/>
            <person name="Lipzen A."/>
            <person name="Daum C."/>
            <person name="Saski C.A."/>
            <person name="Payton A.C."/>
            <person name="Mcbreen J.C."/>
            <person name="Conrad R.E."/>
            <person name="Kollar L.M."/>
            <person name="Olsson S."/>
            <person name="Huttunen S."/>
            <person name="Landis J.B."/>
            <person name="Wickett N.J."/>
            <person name="Johnson M.G."/>
            <person name="Rensing S.A."/>
            <person name="Grimwood J."/>
            <person name="Schmutz J."/>
            <person name="Mcdaniel S.F."/>
        </authorList>
    </citation>
    <scope>NUCLEOTIDE SEQUENCE</scope>
    <source>
        <strain evidence="2">R40</strain>
    </source>
</reference>
<protein>
    <submittedName>
        <fullName evidence="2">Uncharacterized protein</fullName>
    </submittedName>
</protein>
<feature type="compositionally biased region" description="Low complexity" evidence="1">
    <location>
        <begin position="63"/>
        <end position="90"/>
    </location>
</feature>
<evidence type="ECO:0000313" key="2">
    <source>
        <dbReference type="EMBL" id="KAG0581144.1"/>
    </source>
</evidence>
<evidence type="ECO:0000256" key="1">
    <source>
        <dbReference type="SAM" id="MobiDB-lite"/>
    </source>
</evidence>
<sequence>MGSQTEPQNHLQLINPRCSHQPISTFQFLRTPPAPAPTDSLRSAPAIPPRLPPLSHEHVPPHTTLRTSSHLATTLSLTSPAPPASKASTLDPTPLLQFFHNPHNLEPRKAPTPLPHTSNSLHTHSKNAGCCASLKPPQTRILTTPELG</sequence>
<keyword evidence="3" id="KW-1185">Reference proteome</keyword>
<feature type="region of interest" description="Disordered" evidence="1">
    <location>
        <begin position="29"/>
        <end position="148"/>
    </location>
</feature>
<evidence type="ECO:0000313" key="3">
    <source>
        <dbReference type="Proteomes" id="UP000822688"/>
    </source>
</evidence>
<dbReference type="Proteomes" id="UP000822688">
    <property type="component" value="Chromosome 4"/>
</dbReference>
<dbReference type="AlphaFoldDB" id="A0A8T0IBN9"/>
<name>A0A8T0IBN9_CERPU</name>